<dbReference type="PANTHER" id="PTHR47916">
    <property type="entry name" value="FRUCTOSE-BISPHOSPHATE ALDOLASE CLASS 1"/>
    <property type="match status" value="1"/>
</dbReference>
<dbReference type="PANTHER" id="PTHR47916:SF1">
    <property type="entry name" value="3-HYDROXY-5-PHOSPHONOOXYPENTANE-2,4-DIONE THIOLASE"/>
    <property type="match status" value="1"/>
</dbReference>
<dbReference type="InterPro" id="IPR013785">
    <property type="entry name" value="Aldolase_TIM"/>
</dbReference>
<dbReference type="SMART" id="SM01133">
    <property type="entry name" value="DeoC"/>
    <property type="match status" value="1"/>
</dbReference>
<dbReference type="Proteomes" id="UP000242699">
    <property type="component" value="Unassembled WGS sequence"/>
</dbReference>
<dbReference type="EMBL" id="PXYT01000046">
    <property type="protein sequence ID" value="PSR25968.1"/>
    <property type="molecule type" value="Genomic_DNA"/>
</dbReference>
<reference evidence="1 2" key="1">
    <citation type="journal article" date="2014" name="BMC Genomics">
        <title>Comparison of environmental and isolate Sulfobacillus genomes reveals diverse carbon, sulfur, nitrogen, and hydrogen metabolisms.</title>
        <authorList>
            <person name="Justice N.B."/>
            <person name="Norman A."/>
            <person name="Brown C.T."/>
            <person name="Singh A."/>
            <person name="Thomas B.C."/>
            <person name="Banfield J.F."/>
        </authorList>
    </citation>
    <scope>NUCLEOTIDE SEQUENCE [LARGE SCALE GENOMIC DNA]</scope>
    <source>
        <strain evidence="1">AMDSBA1</strain>
    </source>
</reference>
<sequence length="251" mass="27565">MTGIQWRLNRIFSSDGRAVILPVDHGIALGEIAGLREPLKILSQFIELPIDGVLLTQGLYRSTNQSMWGRNGPSRILTVDSFFSDENSLAHNVIFDPMTALLEGFDAIKMIMIWDQPPHMQAALIKHITKTIVKAHKLNVPVMVEPVLNNKDSVPLLNNAVRIAFEIGADILKVPYPDSLETLNHWTTSYPVPFLILGGHAITSPDAIVDMVGKALKAGVAGVTMGRNIWNRPDPEGLQLMKAIISLVHGS</sequence>
<dbReference type="GO" id="GO:0004332">
    <property type="term" value="F:fructose-bisphosphate aldolase activity"/>
    <property type="evidence" value="ECO:0007669"/>
    <property type="project" value="InterPro"/>
</dbReference>
<dbReference type="InterPro" id="IPR041720">
    <property type="entry name" value="FbaB-like"/>
</dbReference>
<dbReference type="Pfam" id="PF01791">
    <property type="entry name" value="DeoC"/>
    <property type="match status" value="1"/>
</dbReference>
<evidence type="ECO:0008006" key="3">
    <source>
        <dbReference type="Google" id="ProtNLM"/>
    </source>
</evidence>
<dbReference type="AlphaFoldDB" id="A0A2T2WUP9"/>
<evidence type="ECO:0000313" key="1">
    <source>
        <dbReference type="EMBL" id="PSR25968.1"/>
    </source>
</evidence>
<name>A0A2T2WUP9_9FIRM</name>
<organism evidence="1 2">
    <name type="scientific">Sulfobacillus benefaciens</name>
    <dbReference type="NCBI Taxonomy" id="453960"/>
    <lineage>
        <taxon>Bacteria</taxon>
        <taxon>Bacillati</taxon>
        <taxon>Bacillota</taxon>
        <taxon>Clostridia</taxon>
        <taxon>Eubacteriales</taxon>
        <taxon>Clostridiales Family XVII. Incertae Sedis</taxon>
        <taxon>Sulfobacillus</taxon>
    </lineage>
</organism>
<comment type="caution">
    <text evidence="1">The sequence shown here is derived from an EMBL/GenBank/DDBJ whole genome shotgun (WGS) entry which is preliminary data.</text>
</comment>
<dbReference type="SUPFAM" id="SSF51569">
    <property type="entry name" value="Aldolase"/>
    <property type="match status" value="1"/>
</dbReference>
<accession>A0A2T2WUP9</accession>
<dbReference type="Gene3D" id="3.20.20.70">
    <property type="entry name" value="Aldolase class I"/>
    <property type="match status" value="1"/>
</dbReference>
<gene>
    <name evidence="1" type="ORF">C7B43_15525</name>
</gene>
<protein>
    <recommendedName>
        <fullName evidence="3">Deoxyribose-phosphate aldolase</fullName>
    </recommendedName>
</protein>
<dbReference type="InterPro" id="IPR050456">
    <property type="entry name" value="DeoC/FbaB_aldolase"/>
</dbReference>
<proteinExistence type="predicted"/>
<dbReference type="PIRSF" id="PIRSF038992">
    <property type="entry name" value="Aldolase_Ia"/>
    <property type="match status" value="1"/>
</dbReference>
<evidence type="ECO:0000313" key="2">
    <source>
        <dbReference type="Proteomes" id="UP000242699"/>
    </source>
</evidence>
<dbReference type="InterPro" id="IPR002915">
    <property type="entry name" value="DeoC/FbaB/LacD_aldolase"/>
</dbReference>